<dbReference type="Proteomes" id="UP000264880">
    <property type="component" value="Chromosome"/>
</dbReference>
<dbReference type="EMBL" id="CP019914">
    <property type="protein sequence ID" value="ASJ21618.1"/>
    <property type="molecule type" value="Genomic_DNA"/>
</dbReference>
<dbReference type="AlphaFoldDB" id="A0AAC9TTG4"/>
<dbReference type="NCBIfam" id="TIGR01128">
    <property type="entry name" value="holA"/>
    <property type="match status" value="1"/>
</dbReference>
<dbReference type="Pfam" id="PF13177">
    <property type="entry name" value="DNA_pol3_delta2"/>
    <property type="match status" value="1"/>
</dbReference>
<evidence type="ECO:0000256" key="6">
    <source>
        <dbReference type="ARBA" id="ARBA00022741"/>
    </source>
</evidence>
<evidence type="ECO:0000256" key="9">
    <source>
        <dbReference type="ARBA" id="ARBA00022932"/>
    </source>
</evidence>
<evidence type="ECO:0000256" key="5">
    <source>
        <dbReference type="ARBA" id="ARBA00022723"/>
    </source>
</evidence>
<dbReference type="Gene3D" id="3.40.50.300">
    <property type="entry name" value="P-loop containing nucleotide triphosphate hydrolases"/>
    <property type="match status" value="1"/>
</dbReference>
<dbReference type="FunFam" id="3.40.50.300:FF:000014">
    <property type="entry name" value="DNA polymerase III subunit gamma/tau"/>
    <property type="match status" value="1"/>
</dbReference>
<keyword evidence="3 11" id="KW-0548">Nucleotidyltransferase</keyword>
<dbReference type="InterPro" id="IPR008921">
    <property type="entry name" value="DNA_pol3_clamp-load_cplx_C"/>
</dbReference>
<comment type="subunit">
    <text evidence="11">DNA polymerase III contains a core (composed of alpha, epsilon and theta chains) that associates with a tau subunit. This core dimerizes to form the POLIII' complex. PolIII' associates with the gamma complex (composed of gamma, delta, delta', psi and chi chains) and with the beta chain to form the complete DNA polymerase III complex.</text>
</comment>
<dbReference type="GO" id="GO:0046872">
    <property type="term" value="F:metal ion binding"/>
    <property type="evidence" value="ECO:0007669"/>
    <property type="project" value="UniProtKB-KW"/>
</dbReference>
<evidence type="ECO:0000259" key="12">
    <source>
        <dbReference type="SMART" id="SM00382"/>
    </source>
</evidence>
<dbReference type="GO" id="GO:0005524">
    <property type="term" value="F:ATP binding"/>
    <property type="evidence" value="ECO:0007669"/>
    <property type="project" value="UniProtKB-KW"/>
</dbReference>
<dbReference type="InterPro" id="IPR001270">
    <property type="entry name" value="ClpA/B"/>
</dbReference>
<dbReference type="PANTHER" id="PTHR11669">
    <property type="entry name" value="REPLICATION FACTOR C / DNA POLYMERASE III GAMMA-TAU SUBUNIT"/>
    <property type="match status" value="1"/>
</dbReference>
<dbReference type="GO" id="GO:0009360">
    <property type="term" value="C:DNA polymerase III complex"/>
    <property type="evidence" value="ECO:0007669"/>
    <property type="project" value="InterPro"/>
</dbReference>
<keyword evidence="2 11" id="KW-0808">Transferase</keyword>
<dbReference type="NCBIfam" id="TIGR02397">
    <property type="entry name" value="dnaX_nterm"/>
    <property type="match status" value="1"/>
</dbReference>
<proteinExistence type="inferred from homology"/>
<reference evidence="13 14" key="1">
    <citation type="submission" date="2017-02" db="EMBL/GenBank/DDBJ databases">
        <title>Complete genome sequence of Brachyspira hampsonii genomovar I strain NSH-16 (ATCC BAA-2463).</title>
        <authorList>
            <person name="Mirajkar N.S."/>
            <person name="Gebhart C.J."/>
        </authorList>
    </citation>
    <scope>NUCLEOTIDE SEQUENCE [LARGE SCALE GENOMIC DNA]</scope>
    <source>
        <strain evidence="13 14">NSH-16</strain>
    </source>
</reference>
<dbReference type="GO" id="GO:0003887">
    <property type="term" value="F:DNA-directed DNA polymerase activity"/>
    <property type="evidence" value="ECO:0007669"/>
    <property type="project" value="UniProtKB-KW"/>
</dbReference>
<dbReference type="NCBIfam" id="NF004046">
    <property type="entry name" value="PRK05563.1"/>
    <property type="match status" value="1"/>
</dbReference>
<evidence type="ECO:0000313" key="14">
    <source>
        <dbReference type="Proteomes" id="UP000264880"/>
    </source>
</evidence>
<evidence type="ECO:0000256" key="7">
    <source>
        <dbReference type="ARBA" id="ARBA00022833"/>
    </source>
</evidence>
<dbReference type="GO" id="GO:0003677">
    <property type="term" value="F:DNA binding"/>
    <property type="evidence" value="ECO:0007669"/>
    <property type="project" value="InterPro"/>
</dbReference>
<evidence type="ECO:0000313" key="13">
    <source>
        <dbReference type="EMBL" id="ASJ21618.1"/>
    </source>
</evidence>
<dbReference type="Pfam" id="PF22608">
    <property type="entry name" value="DNAX_ATPase_lid"/>
    <property type="match status" value="1"/>
</dbReference>
<evidence type="ECO:0000256" key="2">
    <source>
        <dbReference type="ARBA" id="ARBA00022679"/>
    </source>
</evidence>
<name>A0AAC9TTG4_9SPIR</name>
<dbReference type="InterPro" id="IPR045085">
    <property type="entry name" value="HLD_clamp_pol_III_gamma_tau"/>
</dbReference>
<evidence type="ECO:0000256" key="1">
    <source>
        <dbReference type="ARBA" id="ARBA00006360"/>
    </source>
</evidence>
<keyword evidence="6 11" id="KW-0547">Nucleotide-binding</keyword>
<keyword evidence="8 11" id="KW-0067">ATP-binding</keyword>
<dbReference type="InterPro" id="IPR050238">
    <property type="entry name" value="DNA_Rep/Repair_Clamp_Loader"/>
</dbReference>
<feature type="domain" description="AAA+ ATPase" evidence="12">
    <location>
        <begin position="39"/>
        <end position="180"/>
    </location>
</feature>
<keyword evidence="4 11" id="KW-0235">DNA replication</keyword>
<dbReference type="SUPFAM" id="SSF52540">
    <property type="entry name" value="P-loop containing nucleoside triphosphate hydrolases"/>
    <property type="match status" value="1"/>
</dbReference>
<dbReference type="CDD" id="cd18137">
    <property type="entry name" value="HLD_clamp_pol_III_gamma_tau"/>
    <property type="match status" value="1"/>
</dbReference>
<accession>A0AAC9TTG4</accession>
<evidence type="ECO:0000256" key="11">
    <source>
        <dbReference type="RuleBase" id="RU364063"/>
    </source>
</evidence>
<gene>
    <name evidence="11" type="primary">dnaX</name>
    <name evidence="13" type="ORF">BHAMNSH16_08165</name>
</gene>
<keyword evidence="9 11" id="KW-0239">DNA-directed DNA polymerase</keyword>
<dbReference type="InterPro" id="IPR022754">
    <property type="entry name" value="DNA_pol_III_gamma-3"/>
</dbReference>
<comment type="catalytic activity">
    <reaction evidence="10 11">
        <text>DNA(n) + a 2'-deoxyribonucleoside 5'-triphosphate = DNA(n+1) + diphosphate</text>
        <dbReference type="Rhea" id="RHEA:22508"/>
        <dbReference type="Rhea" id="RHEA-COMP:17339"/>
        <dbReference type="Rhea" id="RHEA-COMP:17340"/>
        <dbReference type="ChEBI" id="CHEBI:33019"/>
        <dbReference type="ChEBI" id="CHEBI:61560"/>
        <dbReference type="ChEBI" id="CHEBI:173112"/>
        <dbReference type="EC" id="2.7.7.7"/>
    </reaction>
</comment>
<keyword evidence="7" id="KW-0862">Zinc</keyword>
<dbReference type="Gene3D" id="1.20.272.10">
    <property type="match status" value="1"/>
</dbReference>
<dbReference type="PRINTS" id="PR00300">
    <property type="entry name" value="CLPPROTEASEA"/>
</dbReference>
<dbReference type="CDD" id="cd00009">
    <property type="entry name" value="AAA"/>
    <property type="match status" value="1"/>
</dbReference>
<dbReference type="EC" id="2.7.7.7" evidence="11"/>
<dbReference type="InterPro" id="IPR003593">
    <property type="entry name" value="AAA+_ATPase"/>
</dbReference>
<comment type="function">
    <text evidence="11">DNA polymerase III is a complex, multichain enzyme responsible for most of the replicative synthesis in bacteria. This DNA polymerase also exhibits 3' to 5' exonuclease activity.</text>
</comment>
<dbReference type="PANTHER" id="PTHR11669:SF0">
    <property type="entry name" value="PROTEIN STICHEL-LIKE 2"/>
    <property type="match status" value="1"/>
</dbReference>
<keyword evidence="14" id="KW-1185">Reference proteome</keyword>
<evidence type="ECO:0000256" key="4">
    <source>
        <dbReference type="ARBA" id="ARBA00022705"/>
    </source>
</evidence>
<dbReference type="Pfam" id="PF12169">
    <property type="entry name" value="DNA_pol3_gamma3"/>
    <property type="match status" value="1"/>
</dbReference>
<protein>
    <recommendedName>
        <fullName evidence="11">DNA polymerase III subunit gamma/tau</fullName>
        <ecNumber evidence="11">2.7.7.7</ecNumber>
    </recommendedName>
</protein>
<dbReference type="Gene3D" id="1.10.8.60">
    <property type="match status" value="1"/>
</dbReference>
<evidence type="ECO:0000256" key="3">
    <source>
        <dbReference type="ARBA" id="ARBA00022695"/>
    </source>
</evidence>
<dbReference type="InterPro" id="IPR012763">
    <property type="entry name" value="DNA_pol_III_sug/sutau_N"/>
</dbReference>
<dbReference type="InterPro" id="IPR005790">
    <property type="entry name" value="DNA_polIII_delta"/>
</dbReference>
<dbReference type="KEGG" id="bhp:BHAMNSH16_08165"/>
<evidence type="ECO:0000256" key="8">
    <source>
        <dbReference type="ARBA" id="ARBA00022840"/>
    </source>
</evidence>
<dbReference type="SUPFAM" id="SSF48019">
    <property type="entry name" value="post-AAA+ oligomerization domain-like"/>
    <property type="match status" value="1"/>
</dbReference>
<dbReference type="InterPro" id="IPR027417">
    <property type="entry name" value="P-loop_NTPase"/>
</dbReference>
<dbReference type="GO" id="GO:0006261">
    <property type="term" value="P:DNA-templated DNA replication"/>
    <property type="evidence" value="ECO:0007669"/>
    <property type="project" value="TreeGrafter"/>
</dbReference>
<keyword evidence="5" id="KW-0479">Metal-binding</keyword>
<evidence type="ECO:0000256" key="10">
    <source>
        <dbReference type="ARBA" id="ARBA00049244"/>
    </source>
</evidence>
<dbReference type="RefSeq" id="WP_008730446.1">
    <property type="nucleotide sequence ID" value="NZ_CP019914.1"/>
</dbReference>
<sequence>MAENYKVIARKYRPQTFEEVIGQEHITKTISKSIAQKKIAHAYLFSGAHGVGKTSLARIIAKALNCVNGPTDKPCGVCPSCTQIENGTPLDVIEIDGASNRGIENIRSIIENVRISPVAGKYKVYIIDEVHQITNEAFNALLKTLEEPPAHVVFILATTEADRVLPTIRSRCQQYTFKSLGIEDLEKILKGILDKENIKYDEEAIFLIAKQARGSVRDSETILEKMIAYTTDKKYITSADVNAVVGGNNFSFVKEFFDIIMSENKKSYFEFVKKLFEDAVDPRTFINSIIEYMRVVLMIKSGIDDTKLLEITENERDDLKVFANHYSDDEIERILDYVLLTEERIRNASNPRTIFEMRMLLLLNTDNLIRPVDIIASNMQASSSVNEDYGFETVSNNITSNNTNNNISVNHPKPQYDVPLNPNDKRRIFYNKILSFIESESPTIYSLLSQGNPIESKGAVLIVALPDHIYDMTQTDKRINDLVAKAIPHFTKNKDVAIQFQKAVEGNMIDKLKSKLQATEVDESSL</sequence>
<dbReference type="SMART" id="SM00382">
    <property type="entry name" value="AAA"/>
    <property type="match status" value="1"/>
</dbReference>
<comment type="similarity">
    <text evidence="1 11">Belongs to the DnaX/STICHEL family.</text>
</comment>
<organism evidence="13 14">
    <name type="scientific">Brachyspira hampsonii</name>
    <dbReference type="NCBI Taxonomy" id="1287055"/>
    <lineage>
        <taxon>Bacteria</taxon>
        <taxon>Pseudomonadati</taxon>
        <taxon>Spirochaetota</taxon>
        <taxon>Spirochaetia</taxon>
        <taxon>Brachyspirales</taxon>
        <taxon>Brachyspiraceae</taxon>
        <taxon>Brachyspira</taxon>
    </lineage>
</organism>